<feature type="transmembrane region" description="Helical" evidence="1">
    <location>
        <begin position="254"/>
        <end position="273"/>
    </location>
</feature>
<name>A0A841FPS1_9ACTN</name>
<dbReference type="AlphaFoldDB" id="A0A841FPS1"/>
<feature type="transmembrane region" description="Helical" evidence="1">
    <location>
        <begin position="17"/>
        <end position="39"/>
    </location>
</feature>
<proteinExistence type="predicted"/>
<feature type="transmembrane region" description="Helical" evidence="1">
    <location>
        <begin position="45"/>
        <end position="65"/>
    </location>
</feature>
<keyword evidence="1" id="KW-0472">Membrane</keyword>
<evidence type="ECO:0000313" key="3">
    <source>
        <dbReference type="Proteomes" id="UP000548476"/>
    </source>
</evidence>
<dbReference type="Gene3D" id="1.20.1250.20">
    <property type="entry name" value="MFS general substrate transporter like domains"/>
    <property type="match status" value="2"/>
</dbReference>
<feature type="transmembrane region" description="Helical" evidence="1">
    <location>
        <begin position="104"/>
        <end position="125"/>
    </location>
</feature>
<dbReference type="Pfam" id="PF07690">
    <property type="entry name" value="MFS_1"/>
    <property type="match status" value="1"/>
</dbReference>
<protein>
    <submittedName>
        <fullName evidence="2">MFS family permease</fullName>
    </submittedName>
</protein>
<feature type="transmembrane region" description="Helical" evidence="1">
    <location>
        <begin position="77"/>
        <end position="98"/>
    </location>
</feature>
<dbReference type="Proteomes" id="UP000548476">
    <property type="component" value="Unassembled WGS sequence"/>
</dbReference>
<feature type="transmembrane region" description="Helical" evidence="1">
    <location>
        <begin position="310"/>
        <end position="331"/>
    </location>
</feature>
<keyword evidence="1" id="KW-0812">Transmembrane</keyword>
<dbReference type="RefSeq" id="WP_184789678.1">
    <property type="nucleotide sequence ID" value="NZ_BONT01000058.1"/>
</dbReference>
<comment type="caution">
    <text evidence="2">The sequence shown here is derived from an EMBL/GenBank/DDBJ whole genome shotgun (WGS) entry which is preliminary data.</text>
</comment>
<accession>A0A841FPS1</accession>
<organism evidence="2 3">
    <name type="scientific">Phytomonospora endophytica</name>
    <dbReference type="NCBI Taxonomy" id="714109"/>
    <lineage>
        <taxon>Bacteria</taxon>
        <taxon>Bacillati</taxon>
        <taxon>Actinomycetota</taxon>
        <taxon>Actinomycetes</taxon>
        <taxon>Micromonosporales</taxon>
        <taxon>Micromonosporaceae</taxon>
        <taxon>Phytomonospora</taxon>
    </lineage>
</organism>
<feature type="transmembrane region" description="Helical" evidence="1">
    <location>
        <begin position="285"/>
        <end position="304"/>
    </location>
</feature>
<dbReference type="EMBL" id="JACHGT010000010">
    <property type="protein sequence ID" value="MBB6036843.1"/>
    <property type="molecule type" value="Genomic_DNA"/>
</dbReference>
<dbReference type="SUPFAM" id="SSF103473">
    <property type="entry name" value="MFS general substrate transporter"/>
    <property type="match status" value="1"/>
</dbReference>
<keyword evidence="1" id="KW-1133">Transmembrane helix</keyword>
<dbReference type="GO" id="GO:0022857">
    <property type="term" value="F:transmembrane transporter activity"/>
    <property type="evidence" value="ECO:0007669"/>
    <property type="project" value="InterPro"/>
</dbReference>
<feature type="transmembrane region" description="Helical" evidence="1">
    <location>
        <begin position="220"/>
        <end position="242"/>
    </location>
</feature>
<feature type="transmembrane region" description="Helical" evidence="1">
    <location>
        <begin position="137"/>
        <end position="158"/>
    </location>
</feature>
<keyword evidence="3" id="KW-1185">Reference proteome</keyword>
<feature type="transmembrane region" description="Helical" evidence="1">
    <location>
        <begin position="170"/>
        <end position="188"/>
    </location>
</feature>
<dbReference type="InterPro" id="IPR036259">
    <property type="entry name" value="MFS_trans_sf"/>
</dbReference>
<feature type="transmembrane region" description="Helical" evidence="1">
    <location>
        <begin position="343"/>
        <end position="365"/>
    </location>
</feature>
<dbReference type="InterPro" id="IPR011701">
    <property type="entry name" value="MFS"/>
</dbReference>
<reference evidence="2 3" key="1">
    <citation type="submission" date="2020-08" db="EMBL/GenBank/DDBJ databases">
        <title>Genomic Encyclopedia of Type Strains, Phase IV (KMG-IV): sequencing the most valuable type-strain genomes for metagenomic binning, comparative biology and taxonomic classification.</title>
        <authorList>
            <person name="Goeker M."/>
        </authorList>
    </citation>
    <scope>NUCLEOTIDE SEQUENCE [LARGE SCALE GENOMIC DNA]</scope>
    <source>
        <strain evidence="2 3">YIM 65646</strain>
    </source>
</reference>
<evidence type="ECO:0000313" key="2">
    <source>
        <dbReference type="EMBL" id="MBB6036843.1"/>
    </source>
</evidence>
<evidence type="ECO:0000256" key="1">
    <source>
        <dbReference type="SAM" id="Phobius"/>
    </source>
</evidence>
<sequence length="408" mass="40090">MTLPENAESRQTGWRRLLIAVGVTVAAMTPVFMTSAQSAAIESRLHLSAGLFGLALACFFGATAIASPVARRLAVRLPVPAALASVSALSAACLIGLARCDSGWQLMALLAVAGCGNSLTQPVAARIIGSDIAAGRLSLAAGLVGAALGAAPFMPGLLVSTVGVPYGSRAAYTVAAALVAATTLLAFATRRSTTTVIHDPGSPRAGAAPAKPVPGASHAAMAWTVAAAIGSIGSSVCANFFVQIGTVSGLSTTLAGTLLTVASVLAVAVRIGSGALADRSPARNPLAVAAMMVTGAAGLAVITFDTPLAFGVGALLAVAGGWGWTGLLLASTMRILPGQGARAGAIMQAGLFTGTAVAPPTFGFVSAQIGVPATVGVAAVASLAAAALVGYGFAKLRGERVRPSLTSV</sequence>
<gene>
    <name evidence="2" type="ORF">HNR73_004716</name>
</gene>
<feature type="transmembrane region" description="Helical" evidence="1">
    <location>
        <begin position="371"/>
        <end position="394"/>
    </location>
</feature>